<dbReference type="AlphaFoldDB" id="A0A2I0B5N0"/>
<evidence type="ECO:0000313" key="2">
    <source>
        <dbReference type="Proteomes" id="UP000236161"/>
    </source>
</evidence>
<evidence type="ECO:0000313" key="1">
    <source>
        <dbReference type="EMBL" id="PKA63107.1"/>
    </source>
</evidence>
<reference evidence="1 2" key="1">
    <citation type="journal article" date="2017" name="Nature">
        <title>The Apostasia genome and the evolution of orchids.</title>
        <authorList>
            <person name="Zhang G.Q."/>
            <person name="Liu K.W."/>
            <person name="Li Z."/>
            <person name="Lohaus R."/>
            <person name="Hsiao Y.Y."/>
            <person name="Niu S.C."/>
            <person name="Wang J.Y."/>
            <person name="Lin Y.C."/>
            <person name="Xu Q."/>
            <person name="Chen L.J."/>
            <person name="Yoshida K."/>
            <person name="Fujiwara S."/>
            <person name="Wang Z.W."/>
            <person name="Zhang Y.Q."/>
            <person name="Mitsuda N."/>
            <person name="Wang M."/>
            <person name="Liu G.H."/>
            <person name="Pecoraro L."/>
            <person name="Huang H.X."/>
            <person name="Xiao X.J."/>
            <person name="Lin M."/>
            <person name="Wu X.Y."/>
            <person name="Wu W.L."/>
            <person name="Chen Y.Y."/>
            <person name="Chang S.B."/>
            <person name="Sakamoto S."/>
            <person name="Ohme-Takagi M."/>
            <person name="Yagi M."/>
            <person name="Zeng S.J."/>
            <person name="Shen C.Y."/>
            <person name="Yeh C.M."/>
            <person name="Luo Y.B."/>
            <person name="Tsai W.C."/>
            <person name="Van de Peer Y."/>
            <person name="Liu Z.J."/>
        </authorList>
    </citation>
    <scope>NUCLEOTIDE SEQUENCE [LARGE SCALE GENOMIC DNA]</scope>
    <source>
        <strain evidence="2">cv. Shenzhen</strain>
        <tissue evidence="1">Stem</tissue>
    </source>
</reference>
<dbReference type="GO" id="GO:0160102">
    <property type="term" value="F:tRNA (guanine(10)-N2)-methyltransferase activity"/>
    <property type="evidence" value="ECO:0007669"/>
    <property type="project" value="UniProtKB-EC"/>
</dbReference>
<dbReference type="Proteomes" id="UP000236161">
    <property type="component" value="Unassembled WGS sequence"/>
</dbReference>
<dbReference type="STRING" id="1088818.A0A2I0B5N0"/>
<organism evidence="1 2">
    <name type="scientific">Apostasia shenzhenica</name>
    <dbReference type="NCBI Taxonomy" id="1088818"/>
    <lineage>
        <taxon>Eukaryota</taxon>
        <taxon>Viridiplantae</taxon>
        <taxon>Streptophyta</taxon>
        <taxon>Embryophyta</taxon>
        <taxon>Tracheophyta</taxon>
        <taxon>Spermatophyta</taxon>
        <taxon>Magnoliopsida</taxon>
        <taxon>Liliopsida</taxon>
        <taxon>Asparagales</taxon>
        <taxon>Orchidaceae</taxon>
        <taxon>Apostasioideae</taxon>
        <taxon>Apostasia</taxon>
    </lineage>
</organism>
<dbReference type="EC" id="2.1.1.214" evidence="1"/>
<dbReference type="EMBL" id="KZ451911">
    <property type="protein sequence ID" value="PKA63107.1"/>
    <property type="molecule type" value="Genomic_DNA"/>
</dbReference>
<proteinExistence type="predicted"/>
<keyword evidence="1" id="KW-0489">Methyltransferase</keyword>
<dbReference type="GO" id="GO:0032259">
    <property type="term" value="P:methylation"/>
    <property type="evidence" value="ECO:0007669"/>
    <property type="project" value="UniProtKB-KW"/>
</dbReference>
<accession>A0A2I0B5N0</accession>
<gene>
    <name evidence="1" type="ORF">AXF42_Ash007903</name>
</gene>
<dbReference type="OrthoDB" id="296065at2759"/>
<keyword evidence="2" id="KW-1185">Reference proteome</keyword>
<sequence length="114" mass="13138">MISSSLPRGCLVCGGRQNFFFPVIREEGLRRIPSSLDNTPCFTLTPSLVSRFLARVIAVTCLTMVEIRPYTEELAERAFERLFGFRENHLKWPEESNLHSSVFQSFAILKPWLM</sequence>
<name>A0A2I0B5N0_9ASPA</name>
<protein>
    <submittedName>
        <fullName evidence="1">tRNA (Guanine10-N2)-methyltransferase</fullName>
        <ecNumber evidence="1">2.1.1.214</ecNumber>
    </submittedName>
</protein>
<keyword evidence="1" id="KW-0808">Transferase</keyword>